<dbReference type="NCBIfam" id="TIGR00369">
    <property type="entry name" value="unchar_dom_1"/>
    <property type="match status" value="1"/>
</dbReference>
<dbReference type="GO" id="GO:0052815">
    <property type="term" value="F:medium-chain fatty acyl-CoA hydrolase activity"/>
    <property type="evidence" value="ECO:0007669"/>
    <property type="project" value="RHEA"/>
</dbReference>
<protein>
    <recommendedName>
        <fullName evidence="6">Medium/long-chain acyl-CoA thioesterase YigI</fullName>
        <ecNumber evidence="5">3.1.2.20</ecNumber>
    </recommendedName>
</protein>
<dbReference type="PANTHER" id="PTHR43240">
    <property type="entry name" value="1,4-DIHYDROXY-2-NAPHTHOYL-COA THIOESTERASE 1"/>
    <property type="match status" value="1"/>
</dbReference>
<keyword evidence="10" id="KW-1185">Reference proteome</keyword>
<evidence type="ECO:0000256" key="5">
    <source>
        <dbReference type="ARBA" id="ARBA00038894"/>
    </source>
</evidence>
<dbReference type="InterPro" id="IPR003736">
    <property type="entry name" value="PAAI_dom"/>
</dbReference>
<evidence type="ECO:0000256" key="7">
    <source>
        <dbReference type="ARBA" id="ARBA00048062"/>
    </source>
</evidence>
<evidence type="ECO:0000256" key="4">
    <source>
        <dbReference type="ARBA" id="ARBA00038381"/>
    </source>
</evidence>
<dbReference type="InterPro" id="IPR006683">
    <property type="entry name" value="Thioestr_dom"/>
</dbReference>
<dbReference type="Gene3D" id="3.10.129.10">
    <property type="entry name" value="Hotdog Thioesterase"/>
    <property type="match status" value="1"/>
</dbReference>
<dbReference type="InterPro" id="IPR029069">
    <property type="entry name" value="HotDog_dom_sf"/>
</dbReference>
<name>A0A1Y5SLW7_9PROT</name>
<dbReference type="SUPFAM" id="SSF54637">
    <property type="entry name" value="Thioesterase/thiol ester dehydrase-isomerase"/>
    <property type="match status" value="1"/>
</dbReference>
<dbReference type="RefSeq" id="WP_085882936.1">
    <property type="nucleotide sequence ID" value="NZ_FWFR01000001.1"/>
</dbReference>
<dbReference type="Pfam" id="PF03061">
    <property type="entry name" value="4HBT"/>
    <property type="match status" value="1"/>
</dbReference>
<accession>A0A1Y5SLW7</accession>
<comment type="similarity">
    <text evidence="4">Belongs to the YigI thioesterase family.</text>
</comment>
<evidence type="ECO:0000313" key="10">
    <source>
        <dbReference type="Proteomes" id="UP000193200"/>
    </source>
</evidence>
<organism evidence="9 10">
    <name type="scientific">Oceanibacterium hippocampi</name>
    <dbReference type="NCBI Taxonomy" id="745714"/>
    <lineage>
        <taxon>Bacteria</taxon>
        <taxon>Pseudomonadati</taxon>
        <taxon>Pseudomonadota</taxon>
        <taxon>Alphaproteobacteria</taxon>
        <taxon>Sneathiellales</taxon>
        <taxon>Sneathiellaceae</taxon>
        <taxon>Oceanibacterium</taxon>
    </lineage>
</organism>
<comment type="catalytic activity">
    <reaction evidence="2">
        <text>a fatty acyl-CoA + H2O = a fatty acid + CoA + H(+)</text>
        <dbReference type="Rhea" id="RHEA:16781"/>
        <dbReference type="ChEBI" id="CHEBI:15377"/>
        <dbReference type="ChEBI" id="CHEBI:15378"/>
        <dbReference type="ChEBI" id="CHEBI:28868"/>
        <dbReference type="ChEBI" id="CHEBI:57287"/>
        <dbReference type="ChEBI" id="CHEBI:77636"/>
        <dbReference type="EC" id="3.1.2.20"/>
    </reaction>
</comment>
<gene>
    <name evidence="9" type="ORF">OCH7691_01729</name>
</gene>
<evidence type="ECO:0000256" key="6">
    <source>
        <dbReference type="ARBA" id="ARBA00040062"/>
    </source>
</evidence>
<dbReference type="CDD" id="cd03443">
    <property type="entry name" value="PaaI_thioesterase"/>
    <property type="match status" value="1"/>
</dbReference>
<feature type="domain" description="Thioesterase" evidence="8">
    <location>
        <begin position="61"/>
        <end position="130"/>
    </location>
</feature>
<dbReference type="OrthoDB" id="9806185at2"/>
<evidence type="ECO:0000259" key="8">
    <source>
        <dbReference type="Pfam" id="PF03061"/>
    </source>
</evidence>
<comment type="catalytic activity">
    <reaction evidence="7">
        <text>a medium-chain fatty acyl-CoA + H2O = a medium-chain fatty acid + CoA + H(+)</text>
        <dbReference type="Rhea" id="RHEA:68184"/>
        <dbReference type="ChEBI" id="CHEBI:15377"/>
        <dbReference type="ChEBI" id="CHEBI:15378"/>
        <dbReference type="ChEBI" id="CHEBI:57287"/>
        <dbReference type="ChEBI" id="CHEBI:59558"/>
        <dbReference type="ChEBI" id="CHEBI:90546"/>
    </reaction>
</comment>
<proteinExistence type="inferred from homology"/>
<sequence>MSAAGTASAAMTPRNPDYAADVRAVFASQAFLQHLGAEIVALAPGSCELHLPYRESWSQQHGFFHGGIITTLADNAAGAAAFTMMEKGAYGVTADIKMSFLAPAKGELLIARARVVKPGRSLTVAEADVYVRAADGAERHAATALVSLVGSRLG</sequence>
<dbReference type="Proteomes" id="UP000193200">
    <property type="component" value="Unassembled WGS sequence"/>
</dbReference>
<evidence type="ECO:0000256" key="2">
    <source>
        <dbReference type="ARBA" id="ARBA00035880"/>
    </source>
</evidence>
<dbReference type="EC" id="3.1.2.20" evidence="5"/>
<evidence type="ECO:0000256" key="3">
    <source>
        <dbReference type="ARBA" id="ARBA00036002"/>
    </source>
</evidence>
<dbReference type="GO" id="GO:0052816">
    <property type="term" value="F:long-chain fatty acyl-CoA hydrolase activity"/>
    <property type="evidence" value="ECO:0007669"/>
    <property type="project" value="RHEA"/>
</dbReference>
<comment type="catalytic activity">
    <reaction evidence="3">
        <text>a long-chain fatty acyl-CoA + H2O = a long-chain fatty acid + CoA + H(+)</text>
        <dbReference type="Rhea" id="RHEA:67680"/>
        <dbReference type="ChEBI" id="CHEBI:15377"/>
        <dbReference type="ChEBI" id="CHEBI:15378"/>
        <dbReference type="ChEBI" id="CHEBI:57287"/>
        <dbReference type="ChEBI" id="CHEBI:57560"/>
        <dbReference type="ChEBI" id="CHEBI:83139"/>
    </reaction>
</comment>
<reference evidence="9 10" key="1">
    <citation type="submission" date="2017-03" db="EMBL/GenBank/DDBJ databases">
        <authorList>
            <person name="Afonso C.L."/>
            <person name="Miller P.J."/>
            <person name="Scott M.A."/>
            <person name="Spackman E."/>
            <person name="Goraichik I."/>
            <person name="Dimitrov K.M."/>
            <person name="Suarez D.L."/>
            <person name="Swayne D.E."/>
        </authorList>
    </citation>
    <scope>NUCLEOTIDE SEQUENCE [LARGE SCALE GENOMIC DNA]</scope>
    <source>
        <strain evidence="9 10">CECT 7691</strain>
    </source>
</reference>
<dbReference type="InParanoid" id="A0A1Y5SLW7"/>
<dbReference type="AlphaFoldDB" id="A0A1Y5SLW7"/>
<evidence type="ECO:0000256" key="1">
    <source>
        <dbReference type="ARBA" id="ARBA00022801"/>
    </source>
</evidence>
<keyword evidence="1 9" id="KW-0378">Hydrolase</keyword>
<evidence type="ECO:0000313" key="9">
    <source>
        <dbReference type="EMBL" id="SLN40670.1"/>
    </source>
</evidence>
<dbReference type="EMBL" id="FWFR01000001">
    <property type="protein sequence ID" value="SLN40670.1"/>
    <property type="molecule type" value="Genomic_DNA"/>
</dbReference>
<dbReference type="PANTHER" id="PTHR43240:SF20">
    <property type="entry name" value="MEDIUM_LONG-CHAIN ACYL-COA THIOESTERASE YIGI"/>
    <property type="match status" value="1"/>
</dbReference>